<protein>
    <recommendedName>
        <fullName evidence="3">Secreted protein</fullName>
    </recommendedName>
</protein>
<gene>
    <name evidence="1" type="ORF">I551_9229</name>
</gene>
<keyword evidence="2" id="KW-1185">Reference proteome</keyword>
<accession>A0ABP3AU86</accession>
<dbReference type="EMBL" id="JAOL01000061">
    <property type="protein sequence ID" value="EUA93511.1"/>
    <property type="molecule type" value="Genomic_DNA"/>
</dbReference>
<reference evidence="1 2" key="1">
    <citation type="submission" date="2014-01" db="EMBL/GenBank/DDBJ databases">
        <authorList>
            <person name="Dobos K."/>
            <person name="Lenaerts A."/>
            <person name="Ordway D."/>
            <person name="DeGroote M.A."/>
            <person name="Parker T."/>
            <person name="Sizemore C."/>
            <person name="Tallon L.J."/>
            <person name="Sadzewicz L.K."/>
            <person name="Sengamalay N."/>
            <person name="Fraser C.M."/>
            <person name="Hine E."/>
            <person name="Shefchek K.A."/>
            <person name="Das S.P."/>
            <person name="Tettelin H."/>
        </authorList>
    </citation>
    <scope>NUCLEOTIDE SEQUENCE [LARGE SCALE GENOMIC DNA]</scope>
    <source>
        <strain evidence="1 2">Harvey</strain>
    </source>
</reference>
<organism evidence="1 2">
    <name type="scientific">Mycobacterium ulcerans str. Harvey</name>
    <dbReference type="NCBI Taxonomy" id="1299332"/>
    <lineage>
        <taxon>Bacteria</taxon>
        <taxon>Bacillati</taxon>
        <taxon>Actinomycetota</taxon>
        <taxon>Actinomycetes</taxon>
        <taxon>Mycobacteriales</taxon>
        <taxon>Mycobacteriaceae</taxon>
        <taxon>Mycobacterium</taxon>
        <taxon>Mycobacterium ulcerans group</taxon>
    </lineage>
</organism>
<evidence type="ECO:0008006" key="3">
    <source>
        <dbReference type="Google" id="ProtNLM"/>
    </source>
</evidence>
<comment type="caution">
    <text evidence="1">The sequence shown here is derived from an EMBL/GenBank/DDBJ whole genome shotgun (WGS) entry which is preliminary data.</text>
</comment>
<dbReference type="Proteomes" id="UP000020681">
    <property type="component" value="Unassembled WGS sequence"/>
</dbReference>
<evidence type="ECO:0000313" key="2">
    <source>
        <dbReference type="Proteomes" id="UP000020681"/>
    </source>
</evidence>
<evidence type="ECO:0000313" key="1">
    <source>
        <dbReference type="EMBL" id="EUA93511.1"/>
    </source>
</evidence>
<name>A0ABP3AU86_MYCUL</name>
<proteinExistence type="predicted"/>
<sequence>MISRLVSWVDDLWCRAIGPQCRHGLSGERSSWLLFVVGLELPVPTVSVLPVSSVPEVFDAGVLVSAASSSARSFSMCWPRCQTRGPRVGVFADGFVGDRGSGHCPGMRGMLFATWAPPLPMMCWPIRGPFRRQ</sequence>